<gene>
    <name evidence="1" type="ORF">QFC21_003897</name>
</gene>
<comment type="caution">
    <text evidence="1">The sequence shown here is derived from an EMBL/GenBank/DDBJ whole genome shotgun (WGS) entry which is preliminary data.</text>
</comment>
<dbReference type="Proteomes" id="UP001227268">
    <property type="component" value="Unassembled WGS sequence"/>
</dbReference>
<proteinExistence type="predicted"/>
<accession>A0ACC2VKT7</accession>
<evidence type="ECO:0000313" key="1">
    <source>
        <dbReference type="EMBL" id="KAJ9099892.1"/>
    </source>
</evidence>
<name>A0ACC2VKT7_9TREE</name>
<sequence length="526" mass="59353">MRVFLSDSLRGLTSSDSLQIVLANLTRGPSVLPTAVIGSQTLFFGVQAIAAWKQLKFMDTLAYRTPVGLDLSLEDERVHHLRIRQSLIVHVLERAAWCGVTIVQSLGGWNVMWNMALSAGRWYEGRFGSNKGHLVANPVFFVLDYAASLTASLIVRNLYLAYNAPQIHPETAGLSFLARLKRHVIRPWNSNTRKMWFYKTFVPYLLPTMSIVPGIVAATSAQYRLERGPSVSFRKMCWELFKVVMLNFTLVGIMGASIPFLFFEPEKPGDDKDAQDLPPWAVEQCAISDLQERGVRLKGVNGGDSIELIEVERIVQAVARDTAYEGEVNIAMRLDTELSGKDERALAFVPNIDPIPAAIRTLYRRGDESPDCIKNYILISFTAALPLLGDPLMYCLFRQAPHMFDRLIPSFTSRESIVPLSISLVVGQALTPWIVYPMKMILRRIKDQTYRDDKLIASLASDYAKGWGGVLSKHTSLNITRKGEAENVQDYGKVHPFFEYWFASYGKDTVQPPLLQRLERVQQFER</sequence>
<evidence type="ECO:0000313" key="2">
    <source>
        <dbReference type="Proteomes" id="UP001227268"/>
    </source>
</evidence>
<protein>
    <submittedName>
        <fullName evidence="1">Uncharacterized protein</fullName>
    </submittedName>
</protein>
<keyword evidence="2" id="KW-1185">Reference proteome</keyword>
<dbReference type="EMBL" id="JASBWT010000012">
    <property type="protein sequence ID" value="KAJ9099892.1"/>
    <property type="molecule type" value="Genomic_DNA"/>
</dbReference>
<organism evidence="1 2">
    <name type="scientific">Naganishia friedmannii</name>
    <dbReference type="NCBI Taxonomy" id="89922"/>
    <lineage>
        <taxon>Eukaryota</taxon>
        <taxon>Fungi</taxon>
        <taxon>Dikarya</taxon>
        <taxon>Basidiomycota</taxon>
        <taxon>Agaricomycotina</taxon>
        <taxon>Tremellomycetes</taxon>
        <taxon>Filobasidiales</taxon>
        <taxon>Filobasidiaceae</taxon>
        <taxon>Naganishia</taxon>
    </lineage>
</organism>
<reference evidence="1" key="1">
    <citation type="submission" date="2023-04" db="EMBL/GenBank/DDBJ databases">
        <title>Draft Genome sequencing of Naganishia species isolated from polar environments using Oxford Nanopore Technology.</title>
        <authorList>
            <person name="Leo P."/>
            <person name="Venkateswaran K."/>
        </authorList>
    </citation>
    <scope>NUCLEOTIDE SEQUENCE</scope>
    <source>
        <strain evidence="1">MNA-CCFEE 5423</strain>
    </source>
</reference>